<name>A0A3N4KQG4_9PEZI</name>
<evidence type="ECO:0000313" key="2">
    <source>
        <dbReference type="EMBL" id="RPB12706.1"/>
    </source>
</evidence>
<dbReference type="SMART" id="SM00248">
    <property type="entry name" value="ANK"/>
    <property type="match status" value="2"/>
</dbReference>
<dbReference type="AlphaFoldDB" id="A0A3N4KQG4"/>
<keyword evidence="3" id="KW-1185">Reference proteome</keyword>
<evidence type="ECO:0000313" key="3">
    <source>
        <dbReference type="Proteomes" id="UP000277580"/>
    </source>
</evidence>
<dbReference type="PROSITE" id="PS50297">
    <property type="entry name" value="ANK_REP_REGION"/>
    <property type="match status" value="1"/>
</dbReference>
<organism evidence="2 3">
    <name type="scientific">Morchella conica CCBAS932</name>
    <dbReference type="NCBI Taxonomy" id="1392247"/>
    <lineage>
        <taxon>Eukaryota</taxon>
        <taxon>Fungi</taxon>
        <taxon>Dikarya</taxon>
        <taxon>Ascomycota</taxon>
        <taxon>Pezizomycotina</taxon>
        <taxon>Pezizomycetes</taxon>
        <taxon>Pezizales</taxon>
        <taxon>Morchellaceae</taxon>
        <taxon>Morchella</taxon>
    </lineage>
</organism>
<sequence length="250" mass="27934">MIGSEGIGFGAENSLSDNPVNPGGLIVNADCSCRLCWRVRLFGDSSSRYFLDSLGGAEKSRPSVIEFETDVNHIKLINKVYQAALAKDEELLRRVIMEGSETVWMVTNFLAEHYAAQDFCVFLNPSNPAKEILNEILRNPFKIKLFAGGRAQEWGGILHYAIMGGDMQQFERALEAGAWITDLDIRGRTPLHVAIHEGRLYMIKILTNYPSHSLFTTRNIWGRSACDEAVLRYMREKIAGGDSSSKVTLD</sequence>
<dbReference type="SUPFAM" id="SSF48403">
    <property type="entry name" value="Ankyrin repeat"/>
    <property type="match status" value="1"/>
</dbReference>
<keyword evidence="1" id="KW-0040">ANK repeat</keyword>
<reference evidence="2 3" key="1">
    <citation type="journal article" date="2018" name="Nat. Ecol. Evol.">
        <title>Pezizomycetes genomes reveal the molecular basis of ectomycorrhizal truffle lifestyle.</title>
        <authorList>
            <person name="Murat C."/>
            <person name="Payen T."/>
            <person name="Noel B."/>
            <person name="Kuo A."/>
            <person name="Morin E."/>
            <person name="Chen J."/>
            <person name="Kohler A."/>
            <person name="Krizsan K."/>
            <person name="Balestrini R."/>
            <person name="Da Silva C."/>
            <person name="Montanini B."/>
            <person name="Hainaut M."/>
            <person name="Levati E."/>
            <person name="Barry K.W."/>
            <person name="Belfiori B."/>
            <person name="Cichocki N."/>
            <person name="Clum A."/>
            <person name="Dockter R.B."/>
            <person name="Fauchery L."/>
            <person name="Guy J."/>
            <person name="Iotti M."/>
            <person name="Le Tacon F."/>
            <person name="Lindquist E.A."/>
            <person name="Lipzen A."/>
            <person name="Malagnac F."/>
            <person name="Mello A."/>
            <person name="Molinier V."/>
            <person name="Miyauchi S."/>
            <person name="Poulain J."/>
            <person name="Riccioni C."/>
            <person name="Rubini A."/>
            <person name="Sitrit Y."/>
            <person name="Splivallo R."/>
            <person name="Traeger S."/>
            <person name="Wang M."/>
            <person name="Zifcakova L."/>
            <person name="Wipf D."/>
            <person name="Zambonelli A."/>
            <person name="Paolocci F."/>
            <person name="Nowrousian M."/>
            <person name="Ottonello S."/>
            <person name="Baldrian P."/>
            <person name="Spatafora J.W."/>
            <person name="Henrissat B."/>
            <person name="Nagy L.G."/>
            <person name="Aury J.M."/>
            <person name="Wincker P."/>
            <person name="Grigoriev I.V."/>
            <person name="Bonfante P."/>
            <person name="Martin F.M."/>
        </authorList>
    </citation>
    <scope>NUCLEOTIDE SEQUENCE [LARGE SCALE GENOMIC DNA]</scope>
    <source>
        <strain evidence="2 3">CCBAS932</strain>
    </source>
</reference>
<gene>
    <name evidence="2" type="ORF">P167DRAFT_574073</name>
</gene>
<protein>
    <submittedName>
        <fullName evidence="2">Uncharacterized protein</fullName>
    </submittedName>
</protein>
<proteinExistence type="predicted"/>
<accession>A0A3N4KQG4</accession>
<dbReference type="Gene3D" id="1.25.40.20">
    <property type="entry name" value="Ankyrin repeat-containing domain"/>
    <property type="match status" value="1"/>
</dbReference>
<dbReference type="Pfam" id="PF13637">
    <property type="entry name" value="Ank_4"/>
    <property type="match status" value="1"/>
</dbReference>
<dbReference type="Proteomes" id="UP000277580">
    <property type="component" value="Unassembled WGS sequence"/>
</dbReference>
<dbReference type="InterPro" id="IPR036770">
    <property type="entry name" value="Ankyrin_rpt-contain_sf"/>
</dbReference>
<dbReference type="EMBL" id="ML119127">
    <property type="protein sequence ID" value="RPB12706.1"/>
    <property type="molecule type" value="Genomic_DNA"/>
</dbReference>
<dbReference type="InParanoid" id="A0A3N4KQG4"/>
<dbReference type="PROSITE" id="PS50088">
    <property type="entry name" value="ANK_REPEAT"/>
    <property type="match status" value="1"/>
</dbReference>
<feature type="repeat" description="ANK" evidence="1">
    <location>
        <begin position="186"/>
        <end position="206"/>
    </location>
</feature>
<dbReference type="OrthoDB" id="10425406at2759"/>
<evidence type="ECO:0000256" key="1">
    <source>
        <dbReference type="PROSITE-ProRule" id="PRU00023"/>
    </source>
</evidence>
<dbReference type="InterPro" id="IPR002110">
    <property type="entry name" value="Ankyrin_rpt"/>
</dbReference>